<comment type="caution">
    <text evidence="1">The sequence shown here is derived from an EMBL/GenBank/DDBJ whole genome shotgun (WGS) entry which is preliminary data.</text>
</comment>
<accession>A0AAV5SM23</accession>
<organism evidence="1 2">
    <name type="scientific">Pristionchus entomophagus</name>
    <dbReference type="NCBI Taxonomy" id="358040"/>
    <lineage>
        <taxon>Eukaryota</taxon>
        <taxon>Metazoa</taxon>
        <taxon>Ecdysozoa</taxon>
        <taxon>Nematoda</taxon>
        <taxon>Chromadorea</taxon>
        <taxon>Rhabditida</taxon>
        <taxon>Rhabditina</taxon>
        <taxon>Diplogasteromorpha</taxon>
        <taxon>Diplogasteroidea</taxon>
        <taxon>Neodiplogasteridae</taxon>
        <taxon>Pristionchus</taxon>
    </lineage>
</organism>
<gene>
    <name evidence="1" type="ORF">PENTCL1PPCAC_5772</name>
</gene>
<dbReference type="AlphaFoldDB" id="A0AAV5SM23"/>
<feature type="non-terminal residue" evidence="1">
    <location>
        <position position="93"/>
    </location>
</feature>
<proteinExistence type="predicted"/>
<feature type="non-terminal residue" evidence="1">
    <location>
        <position position="1"/>
    </location>
</feature>
<evidence type="ECO:0000313" key="1">
    <source>
        <dbReference type="EMBL" id="GMS83597.1"/>
    </source>
</evidence>
<reference evidence="1" key="1">
    <citation type="submission" date="2023-10" db="EMBL/GenBank/DDBJ databases">
        <title>Genome assembly of Pristionchus species.</title>
        <authorList>
            <person name="Yoshida K."/>
            <person name="Sommer R.J."/>
        </authorList>
    </citation>
    <scope>NUCLEOTIDE SEQUENCE</scope>
    <source>
        <strain evidence="1">RS0144</strain>
    </source>
</reference>
<dbReference type="Proteomes" id="UP001432027">
    <property type="component" value="Unassembled WGS sequence"/>
</dbReference>
<name>A0AAV5SM23_9BILA</name>
<dbReference type="EMBL" id="BTSX01000002">
    <property type="protein sequence ID" value="GMS83597.1"/>
    <property type="molecule type" value="Genomic_DNA"/>
</dbReference>
<keyword evidence="2" id="KW-1185">Reference proteome</keyword>
<sequence length="93" mass="10525">LSVSVVSLRMYPMEPSKLDSLIQMSSIVYNLINNFDIGTLHLLNENEIMTESLLIDLTNACETIHLYKSEKITAHALHLICKSIIDRSTKFST</sequence>
<evidence type="ECO:0000313" key="2">
    <source>
        <dbReference type="Proteomes" id="UP001432027"/>
    </source>
</evidence>
<protein>
    <submittedName>
        <fullName evidence="1">Uncharacterized protein</fullName>
    </submittedName>
</protein>